<evidence type="ECO:0000256" key="5">
    <source>
        <dbReference type="ARBA" id="ARBA00022840"/>
    </source>
</evidence>
<feature type="non-terminal residue" evidence="14">
    <location>
        <position position="1"/>
    </location>
</feature>
<evidence type="ECO:0000256" key="3">
    <source>
        <dbReference type="ARBA" id="ARBA00022490"/>
    </source>
</evidence>
<dbReference type="InterPro" id="IPR000048">
    <property type="entry name" value="IQ_motif_EF-hand-BS"/>
</dbReference>
<dbReference type="Pfam" id="PF01576">
    <property type="entry name" value="Myosin_tail_1"/>
    <property type="match status" value="1"/>
</dbReference>
<keyword evidence="2" id="KW-0787">Thick filament</keyword>
<feature type="non-terminal residue" evidence="14">
    <location>
        <position position="606"/>
    </location>
</feature>
<evidence type="ECO:0000256" key="4">
    <source>
        <dbReference type="ARBA" id="ARBA00022741"/>
    </source>
</evidence>
<dbReference type="GO" id="GO:0032982">
    <property type="term" value="C:myosin filament"/>
    <property type="evidence" value="ECO:0007669"/>
    <property type="project" value="UniProtKB-KW"/>
</dbReference>
<keyword evidence="4" id="KW-0547">Nucleotide-binding</keyword>
<dbReference type="InterPro" id="IPR001609">
    <property type="entry name" value="Myosin_head_motor_dom-like"/>
</dbReference>
<reference evidence="14 15" key="1">
    <citation type="submission" date="2019-09" db="EMBL/GenBank/DDBJ databases">
        <title>Bird 10,000 Genomes (B10K) Project - Family phase.</title>
        <authorList>
            <person name="Zhang G."/>
        </authorList>
    </citation>
    <scope>NUCLEOTIDE SEQUENCE [LARGE SCALE GENOMIC DNA]</scope>
    <source>
        <strain evidence="14">OUT-0022</strain>
        <tissue evidence="14">Blood</tissue>
    </source>
</reference>
<proteinExistence type="inferred from homology"/>
<keyword evidence="3" id="KW-0963">Cytoplasm</keyword>
<evidence type="ECO:0000313" key="14">
    <source>
        <dbReference type="EMBL" id="NWY19262.1"/>
    </source>
</evidence>
<name>A0A7K7CFC1_APHCE</name>
<evidence type="ECO:0000256" key="11">
    <source>
        <dbReference type="PROSITE-ProRule" id="PRU00782"/>
    </source>
</evidence>
<dbReference type="PANTHER" id="PTHR45615:SF79">
    <property type="entry name" value="MYOSIN-4"/>
    <property type="match status" value="1"/>
</dbReference>
<dbReference type="GO" id="GO:0051015">
    <property type="term" value="F:actin filament binding"/>
    <property type="evidence" value="ECO:0007669"/>
    <property type="project" value="TreeGrafter"/>
</dbReference>
<accession>A0A7K7CFC1</accession>
<evidence type="ECO:0000259" key="13">
    <source>
        <dbReference type="PROSITE" id="PS51456"/>
    </source>
</evidence>
<feature type="coiled-coil region" evidence="12">
    <location>
        <begin position="313"/>
        <end position="565"/>
    </location>
</feature>
<dbReference type="SUPFAM" id="SSF52540">
    <property type="entry name" value="P-loop containing nucleoside triphosphate hydrolases"/>
    <property type="match status" value="1"/>
</dbReference>
<dbReference type="InterPro" id="IPR027417">
    <property type="entry name" value="P-loop_NTPase"/>
</dbReference>
<dbReference type="GO" id="GO:0006936">
    <property type="term" value="P:muscle contraction"/>
    <property type="evidence" value="ECO:0007669"/>
    <property type="project" value="TreeGrafter"/>
</dbReference>
<evidence type="ECO:0000256" key="6">
    <source>
        <dbReference type="ARBA" id="ARBA00023054"/>
    </source>
</evidence>
<keyword evidence="15" id="KW-1185">Reference proteome</keyword>
<evidence type="ECO:0000256" key="12">
    <source>
        <dbReference type="SAM" id="Coils"/>
    </source>
</evidence>
<dbReference type="PROSITE" id="PS50096">
    <property type="entry name" value="IQ"/>
    <property type="match status" value="1"/>
</dbReference>
<organism evidence="14 15">
    <name type="scientific">Aphelocoma coerulescens</name>
    <name type="common">Florida scrub-jay</name>
    <name type="synonym">Corvus coerulescens</name>
    <dbReference type="NCBI Taxonomy" id="39617"/>
    <lineage>
        <taxon>Eukaryota</taxon>
        <taxon>Metazoa</taxon>
        <taxon>Chordata</taxon>
        <taxon>Craniata</taxon>
        <taxon>Vertebrata</taxon>
        <taxon>Euteleostomi</taxon>
        <taxon>Archelosauria</taxon>
        <taxon>Archosauria</taxon>
        <taxon>Dinosauria</taxon>
        <taxon>Saurischia</taxon>
        <taxon>Theropoda</taxon>
        <taxon>Coelurosauria</taxon>
        <taxon>Aves</taxon>
        <taxon>Neognathae</taxon>
        <taxon>Neoaves</taxon>
        <taxon>Telluraves</taxon>
        <taxon>Australaves</taxon>
        <taxon>Passeriformes</taxon>
        <taxon>Corvoidea</taxon>
        <taxon>Corvidae</taxon>
        <taxon>Aphelocoma</taxon>
    </lineage>
</organism>
<dbReference type="EMBL" id="VZSI01000134">
    <property type="protein sequence ID" value="NWY19262.1"/>
    <property type="molecule type" value="Genomic_DNA"/>
</dbReference>
<dbReference type="FunFam" id="1.20.5.340:FF:000006">
    <property type="entry name" value="Myosin heavy chain"/>
    <property type="match status" value="1"/>
</dbReference>
<dbReference type="PANTHER" id="PTHR45615">
    <property type="entry name" value="MYOSIN HEAVY CHAIN, NON-MUSCLE"/>
    <property type="match status" value="1"/>
</dbReference>
<sequence>GAMEHELVLHQLRCNGVLEGIRICRKGFPSRVLYADFKQRYRVLNASAIPEGQFMDNKKASEKLLGSIDVDHTQYRFGHTKVFFKAGLLGLLEEMRDDKLAEIITRTQARCRGFLMRVEYRRMVERRESIFCIQYNVRSFMNVKHWPWMKLFFKIKPLLKSAESEKEMANMKEEFEKTKEELAKSEAKRKELEEKMVALVQEKNDLQLQVQAVSITLTQKILDVAWKEATEVADRPELYWPCSLYKSDTFLSQIKYSQKLKTFKSASAATFKPTYSVIKKGRAEKLQNIRSHKILSPHQEADSLADAEERWSLEQEKKLRMDLERAKRKLEGDLKLAQDSIMDLENDKQQLDEKLKKKDFEISQIQSKTEDEQALGMQLQKKIKELQASPAVLQARIEELEEEIEAERTSRAKAEKHRADLSRELEEISERLEEAGGATAAQIEMNKKREAEFQKMRRDLEEATLQHEATAAALRKKHADSTAELGEQIDNLQRVKQKLEKEKSELKMEIDDLASNMESVSKAKANLEKMCRTLEDQLSEIKTKEEQNQRMINDLNTQRARLQTESGEFSRQVEEKDALISQLSRGKQGFTQQIEELKRHLEEEIK</sequence>
<dbReference type="GO" id="GO:0030016">
    <property type="term" value="C:myofibril"/>
    <property type="evidence" value="ECO:0007669"/>
    <property type="project" value="UniProtKB-SubCell"/>
</dbReference>
<dbReference type="AlphaFoldDB" id="A0A7K7CFC1"/>
<evidence type="ECO:0000256" key="2">
    <source>
        <dbReference type="ARBA" id="ARBA00022433"/>
    </source>
</evidence>
<keyword evidence="5" id="KW-0067">ATP-binding</keyword>
<comment type="caution">
    <text evidence="14">The sequence shown here is derived from an EMBL/GenBank/DDBJ whole genome shotgun (WGS) entry which is preliminary data.</text>
</comment>
<evidence type="ECO:0000313" key="15">
    <source>
        <dbReference type="Proteomes" id="UP000575874"/>
    </source>
</evidence>
<evidence type="ECO:0000256" key="7">
    <source>
        <dbReference type="ARBA" id="ARBA00023123"/>
    </source>
</evidence>
<feature type="coiled-coil region" evidence="12">
    <location>
        <begin position="161"/>
        <end position="209"/>
    </location>
</feature>
<dbReference type="PROSITE" id="PS51456">
    <property type="entry name" value="MYOSIN_MOTOR"/>
    <property type="match status" value="1"/>
</dbReference>
<dbReference type="SMART" id="SM00015">
    <property type="entry name" value="IQ"/>
    <property type="match status" value="1"/>
</dbReference>
<evidence type="ECO:0000256" key="8">
    <source>
        <dbReference type="ARBA" id="ARBA00023175"/>
    </source>
</evidence>
<keyword evidence="7 11" id="KW-0518">Myosin</keyword>
<dbReference type="GO" id="GO:0005524">
    <property type="term" value="F:ATP binding"/>
    <property type="evidence" value="ECO:0007669"/>
    <property type="project" value="UniProtKB-KW"/>
</dbReference>
<protein>
    <submittedName>
        <fullName evidence="14">MYSS protein</fullName>
    </submittedName>
</protein>
<dbReference type="GO" id="GO:0000146">
    <property type="term" value="F:microfilament motor activity"/>
    <property type="evidence" value="ECO:0007669"/>
    <property type="project" value="TreeGrafter"/>
</dbReference>
<comment type="subcellular location">
    <subcellularLocation>
        <location evidence="1">Cytoplasm</location>
        <location evidence="1">Myofibril</location>
    </subcellularLocation>
</comment>
<dbReference type="Pfam" id="PF00063">
    <property type="entry name" value="Myosin_head"/>
    <property type="match status" value="1"/>
</dbReference>
<dbReference type="Gene3D" id="1.20.5.340">
    <property type="match status" value="3"/>
</dbReference>
<dbReference type="Proteomes" id="UP000575874">
    <property type="component" value="Unassembled WGS sequence"/>
</dbReference>
<dbReference type="InterPro" id="IPR002928">
    <property type="entry name" value="Myosin_tail"/>
</dbReference>
<dbReference type="SUPFAM" id="SSF90257">
    <property type="entry name" value="Myosin rod fragments"/>
    <property type="match status" value="3"/>
</dbReference>
<keyword evidence="10 11" id="KW-0009">Actin-binding</keyword>
<keyword evidence="9" id="KW-0514">Muscle protein</keyword>
<dbReference type="GO" id="GO:0016460">
    <property type="term" value="C:myosin II complex"/>
    <property type="evidence" value="ECO:0007669"/>
    <property type="project" value="TreeGrafter"/>
</dbReference>
<evidence type="ECO:0000256" key="9">
    <source>
        <dbReference type="ARBA" id="ARBA00023179"/>
    </source>
</evidence>
<dbReference type="FunFam" id="1.20.5.340:FF:000050">
    <property type="entry name" value="Myosin heavy chain, muscle"/>
    <property type="match status" value="1"/>
</dbReference>
<keyword evidence="8" id="KW-0505">Motor protein</keyword>
<feature type="domain" description="Myosin motor" evidence="13">
    <location>
        <begin position="1"/>
        <end position="97"/>
    </location>
</feature>
<evidence type="ECO:0000256" key="10">
    <source>
        <dbReference type="ARBA" id="ARBA00023203"/>
    </source>
</evidence>
<evidence type="ECO:0000256" key="1">
    <source>
        <dbReference type="ARBA" id="ARBA00004657"/>
    </source>
</evidence>
<dbReference type="FunFam" id="1.20.5.4820:FF:000001">
    <property type="entry name" value="Myosin heavy chain"/>
    <property type="match status" value="1"/>
</dbReference>
<gene>
    <name evidence="14" type="primary">Myss_3</name>
    <name evidence="14" type="ORF">APHCOE_R00839</name>
</gene>
<comment type="caution">
    <text evidence="11">Lacks conserved residue(s) required for the propagation of feature annotation.</text>
</comment>
<comment type="similarity">
    <text evidence="11">Belongs to the TRAFAC class myosin-kinesin ATPase superfamily. Myosin family.</text>
</comment>
<keyword evidence="6 12" id="KW-0175">Coiled coil</keyword>
<dbReference type="Gene3D" id="1.20.5.4820">
    <property type="match status" value="1"/>
</dbReference>